<protein>
    <recommendedName>
        <fullName evidence="7">LysR substrate binding domain-containing protein</fullName>
    </recommendedName>
</protein>
<name>A0A1H6F1Z9_9ACTN</name>
<gene>
    <name evidence="5" type="ORF">SAMN05444920_14047</name>
</gene>
<evidence type="ECO:0000256" key="3">
    <source>
        <dbReference type="ARBA" id="ARBA00023125"/>
    </source>
</evidence>
<sequence>MLPEHTPGGRHISRGPAARTFHEILVLVAAGAAVRPLNAHVTRYYTHPDITYVPIGDAPPTEWALVWHTTRDNPSLRAFVETARALGSRPMDRGTPTR</sequence>
<keyword evidence="2" id="KW-0805">Transcription regulation</keyword>
<dbReference type="AlphaFoldDB" id="A0A1H6F1Z9"/>
<dbReference type="RefSeq" id="WP_103964591.1">
    <property type="nucleotide sequence ID" value="NZ_FNVT01000040.1"/>
</dbReference>
<dbReference type="GO" id="GO:0032993">
    <property type="term" value="C:protein-DNA complex"/>
    <property type="evidence" value="ECO:0007669"/>
    <property type="project" value="TreeGrafter"/>
</dbReference>
<evidence type="ECO:0000256" key="4">
    <source>
        <dbReference type="ARBA" id="ARBA00023163"/>
    </source>
</evidence>
<evidence type="ECO:0000313" key="5">
    <source>
        <dbReference type="EMBL" id="SEH03633.1"/>
    </source>
</evidence>
<dbReference type="GO" id="GO:0003700">
    <property type="term" value="F:DNA-binding transcription factor activity"/>
    <property type="evidence" value="ECO:0007669"/>
    <property type="project" value="TreeGrafter"/>
</dbReference>
<proteinExistence type="inferred from homology"/>
<keyword evidence="4" id="KW-0804">Transcription</keyword>
<dbReference type="SUPFAM" id="SSF53850">
    <property type="entry name" value="Periplasmic binding protein-like II"/>
    <property type="match status" value="1"/>
</dbReference>
<dbReference type="GO" id="GO:0003677">
    <property type="term" value="F:DNA binding"/>
    <property type="evidence" value="ECO:0007669"/>
    <property type="project" value="UniProtKB-KW"/>
</dbReference>
<dbReference type="EMBL" id="FNVT01000040">
    <property type="protein sequence ID" value="SEH03633.1"/>
    <property type="molecule type" value="Genomic_DNA"/>
</dbReference>
<keyword evidence="6" id="KW-1185">Reference proteome</keyword>
<accession>A0A1H6F1Z9</accession>
<evidence type="ECO:0000256" key="2">
    <source>
        <dbReference type="ARBA" id="ARBA00023015"/>
    </source>
</evidence>
<evidence type="ECO:0008006" key="7">
    <source>
        <dbReference type="Google" id="ProtNLM"/>
    </source>
</evidence>
<organism evidence="5 6">
    <name type="scientific">Nonomuraea solani</name>
    <dbReference type="NCBI Taxonomy" id="1144553"/>
    <lineage>
        <taxon>Bacteria</taxon>
        <taxon>Bacillati</taxon>
        <taxon>Actinomycetota</taxon>
        <taxon>Actinomycetes</taxon>
        <taxon>Streptosporangiales</taxon>
        <taxon>Streptosporangiaceae</taxon>
        <taxon>Nonomuraea</taxon>
    </lineage>
</organism>
<dbReference type="PANTHER" id="PTHR30346">
    <property type="entry name" value="TRANSCRIPTIONAL DUAL REGULATOR HCAR-RELATED"/>
    <property type="match status" value="1"/>
</dbReference>
<dbReference type="PANTHER" id="PTHR30346:SF0">
    <property type="entry name" value="HCA OPERON TRANSCRIPTIONAL ACTIVATOR HCAR"/>
    <property type="match status" value="1"/>
</dbReference>
<keyword evidence="3" id="KW-0238">DNA-binding</keyword>
<dbReference type="OrthoDB" id="79118at2"/>
<dbReference type="Gene3D" id="3.40.190.10">
    <property type="entry name" value="Periplasmic binding protein-like II"/>
    <property type="match status" value="2"/>
</dbReference>
<comment type="similarity">
    <text evidence="1">Belongs to the LysR transcriptional regulatory family.</text>
</comment>
<reference evidence="5 6" key="1">
    <citation type="submission" date="2016-10" db="EMBL/GenBank/DDBJ databases">
        <authorList>
            <person name="de Groot N.N."/>
        </authorList>
    </citation>
    <scope>NUCLEOTIDE SEQUENCE [LARGE SCALE GENOMIC DNA]</scope>
    <source>
        <strain evidence="5 6">CGMCC 4.7037</strain>
    </source>
</reference>
<dbReference type="Proteomes" id="UP000236732">
    <property type="component" value="Unassembled WGS sequence"/>
</dbReference>
<evidence type="ECO:0000313" key="6">
    <source>
        <dbReference type="Proteomes" id="UP000236732"/>
    </source>
</evidence>
<evidence type="ECO:0000256" key="1">
    <source>
        <dbReference type="ARBA" id="ARBA00009437"/>
    </source>
</evidence>